<evidence type="ECO:0000256" key="4">
    <source>
        <dbReference type="ARBA" id="ARBA00022679"/>
    </source>
</evidence>
<dbReference type="Pfam" id="PF03279">
    <property type="entry name" value="Lip_A_acyltrans"/>
    <property type="match status" value="1"/>
</dbReference>
<accession>A0A2W4T1A3</accession>
<dbReference type="CDD" id="cd07984">
    <property type="entry name" value="LPLAT_LABLAT-like"/>
    <property type="match status" value="1"/>
</dbReference>
<gene>
    <name evidence="8" type="ORF">DM484_08955</name>
</gene>
<evidence type="ECO:0000313" key="8">
    <source>
        <dbReference type="EMBL" id="PZN81150.1"/>
    </source>
</evidence>
<evidence type="ECO:0000313" key="9">
    <source>
        <dbReference type="Proteomes" id="UP000249396"/>
    </source>
</evidence>
<dbReference type="InterPro" id="IPR004960">
    <property type="entry name" value="LipA_acyltrans"/>
</dbReference>
<proteinExistence type="predicted"/>
<sequence>MKQDWQSQTERGTSFWLRTIVWLALNFSRGLARALLYPISAFFLLLAERPRQASCNYLTRIKEKPTGWLDAFHHYHTFAQTILDRVFVFAGRADFLDLNVQGFDLLESQMDKGEGCLLLGAHVGSFEMLRGLGVIRRHLPIKALVNQENSPIIRTLFECLNPDLAAKVINIGTADSLVGIDQHVGQGGMLAILGDRDVHGGKRVSCDFLGDPAYFPTAPVLLAHLLKVPVILFYCLHRGPGRYEISFERFAERIELPRQNRDAAVREWIKRYVARLEQHCQLAPYNWFNFYDFWDQGD</sequence>
<dbReference type="GO" id="GO:0005886">
    <property type="term" value="C:plasma membrane"/>
    <property type="evidence" value="ECO:0007669"/>
    <property type="project" value="UniProtKB-SubCell"/>
</dbReference>
<dbReference type="GO" id="GO:0009247">
    <property type="term" value="P:glycolipid biosynthetic process"/>
    <property type="evidence" value="ECO:0007669"/>
    <property type="project" value="UniProtKB-ARBA"/>
</dbReference>
<feature type="transmembrane region" description="Helical" evidence="7">
    <location>
        <begin position="20"/>
        <end position="46"/>
    </location>
</feature>
<dbReference type="InterPro" id="IPR014548">
    <property type="entry name" value="Ac_Trasf"/>
</dbReference>
<dbReference type="PANTHER" id="PTHR30606">
    <property type="entry name" value="LIPID A BIOSYNTHESIS LAUROYL ACYLTRANSFERASE"/>
    <property type="match status" value="1"/>
</dbReference>
<dbReference type="PANTHER" id="PTHR30606:SF9">
    <property type="entry name" value="LIPID A BIOSYNTHESIS LAUROYLTRANSFERASE"/>
    <property type="match status" value="1"/>
</dbReference>
<name>A0A2W4T1A3_9GAMM</name>
<evidence type="ECO:0000256" key="6">
    <source>
        <dbReference type="ARBA" id="ARBA00023315"/>
    </source>
</evidence>
<comment type="subcellular location">
    <subcellularLocation>
        <location evidence="1">Cell inner membrane</location>
    </subcellularLocation>
</comment>
<keyword evidence="2" id="KW-1003">Cell membrane</keyword>
<evidence type="ECO:0000256" key="7">
    <source>
        <dbReference type="SAM" id="Phobius"/>
    </source>
</evidence>
<dbReference type="EMBL" id="QJPH01000275">
    <property type="protein sequence ID" value="PZN81150.1"/>
    <property type="molecule type" value="Genomic_DNA"/>
</dbReference>
<dbReference type="PIRSF" id="PIRSF028561">
    <property type="entry name" value="Ac_Trasf"/>
    <property type="match status" value="1"/>
</dbReference>
<evidence type="ECO:0000256" key="5">
    <source>
        <dbReference type="ARBA" id="ARBA00023136"/>
    </source>
</evidence>
<keyword evidence="3" id="KW-0997">Cell inner membrane</keyword>
<keyword evidence="6 8" id="KW-0012">Acyltransferase</keyword>
<comment type="caution">
    <text evidence="8">The sequence shown here is derived from an EMBL/GenBank/DDBJ whole genome shotgun (WGS) entry which is preliminary data.</text>
</comment>
<keyword evidence="7" id="KW-1133">Transmembrane helix</keyword>
<protein>
    <submittedName>
        <fullName evidence="8">Lipid A biosynthesis acyltransferase</fullName>
    </submittedName>
</protein>
<dbReference type="GO" id="GO:0016746">
    <property type="term" value="F:acyltransferase activity"/>
    <property type="evidence" value="ECO:0007669"/>
    <property type="project" value="UniProtKB-KW"/>
</dbReference>
<organism evidence="8 9">
    <name type="scientific">Candidatus Methylumidiphilus alinenensis</name>
    <dbReference type="NCBI Taxonomy" id="2202197"/>
    <lineage>
        <taxon>Bacteria</taxon>
        <taxon>Pseudomonadati</taxon>
        <taxon>Pseudomonadota</taxon>
        <taxon>Gammaproteobacteria</taxon>
        <taxon>Methylococcales</taxon>
        <taxon>Candidatus Methylumidiphilus</taxon>
    </lineage>
</organism>
<keyword evidence="7" id="KW-0812">Transmembrane</keyword>
<keyword evidence="4 8" id="KW-0808">Transferase</keyword>
<reference evidence="8 9" key="1">
    <citation type="journal article" date="2018" name="Aquat. Microb. Ecol.">
        <title>Gammaproteobacterial methanotrophs dominate.</title>
        <authorList>
            <person name="Rissanen A.J."/>
            <person name="Saarenheimo J."/>
            <person name="Tiirola M."/>
            <person name="Peura S."/>
            <person name="Aalto S.L."/>
            <person name="Karvinen A."/>
            <person name="Nykanen H."/>
        </authorList>
    </citation>
    <scope>NUCLEOTIDE SEQUENCE [LARGE SCALE GENOMIC DNA]</scope>
    <source>
        <strain evidence="8">AMbin10</strain>
    </source>
</reference>
<evidence type="ECO:0000256" key="3">
    <source>
        <dbReference type="ARBA" id="ARBA00022519"/>
    </source>
</evidence>
<keyword evidence="5 7" id="KW-0472">Membrane</keyword>
<dbReference type="Proteomes" id="UP000249396">
    <property type="component" value="Unassembled WGS sequence"/>
</dbReference>
<evidence type="ECO:0000256" key="2">
    <source>
        <dbReference type="ARBA" id="ARBA00022475"/>
    </source>
</evidence>
<evidence type="ECO:0000256" key="1">
    <source>
        <dbReference type="ARBA" id="ARBA00004533"/>
    </source>
</evidence>
<dbReference type="AlphaFoldDB" id="A0A2W4T1A3"/>